<proteinExistence type="inferred from homology"/>
<comment type="similarity">
    <text evidence="1">Belongs to the ABC transporter superfamily.</text>
</comment>
<keyword evidence="7" id="KW-0472">Membrane</keyword>
<dbReference type="OrthoDB" id="9800654at2"/>
<dbReference type="GO" id="GO:0005524">
    <property type="term" value="F:ATP binding"/>
    <property type="evidence" value="ECO:0007669"/>
    <property type="project" value="UniProtKB-KW"/>
</dbReference>
<gene>
    <name evidence="9" type="ORF">BJF93_14755</name>
</gene>
<keyword evidence="3" id="KW-0547">Nucleotide-binding</keyword>
<dbReference type="SUPFAM" id="SSF52540">
    <property type="entry name" value="P-loop containing nucleoside triphosphate hydrolases"/>
    <property type="match status" value="1"/>
</dbReference>
<dbReference type="GO" id="GO:0016887">
    <property type="term" value="F:ATP hydrolysis activity"/>
    <property type="evidence" value="ECO:0007669"/>
    <property type="project" value="InterPro"/>
</dbReference>
<dbReference type="GO" id="GO:0022857">
    <property type="term" value="F:transmembrane transporter activity"/>
    <property type="evidence" value="ECO:0007669"/>
    <property type="project" value="InterPro"/>
</dbReference>
<evidence type="ECO:0000256" key="1">
    <source>
        <dbReference type="ARBA" id="ARBA00005417"/>
    </source>
</evidence>
<comment type="caution">
    <text evidence="9">The sequence shown here is derived from an EMBL/GenBank/DDBJ whole genome shotgun (WGS) entry which is preliminary data.</text>
</comment>
<keyword evidence="4" id="KW-0201">Cytochrome c-type biogenesis</keyword>
<dbReference type="Proteomes" id="UP000186364">
    <property type="component" value="Unassembled WGS sequence"/>
</dbReference>
<dbReference type="EMBL" id="MKIP01000037">
    <property type="protein sequence ID" value="OLP60225.1"/>
    <property type="molecule type" value="Genomic_DNA"/>
</dbReference>
<accession>A0A1Q9AXS9</accession>
<keyword evidence="2" id="KW-0813">Transport</keyword>
<dbReference type="InterPro" id="IPR003439">
    <property type="entry name" value="ABC_transporter-like_ATP-bd"/>
</dbReference>
<keyword evidence="5 9" id="KW-0067">ATP-binding</keyword>
<dbReference type="PROSITE" id="PS50893">
    <property type="entry name" value="ABC_TRANSPORTER_2"/>
    <property type="match status" value="1"/>
</dbReference>
<dbReference type="InterPro" id="IPR003593">
    <property type="entry name" value="AAA+_ATPase"/>
</dbReference>
<dbReference type="Gene3D" id="3.40.50.300">
    <property type="entry name" value="P-loop containing nucleotide triphosphate hydrolases"/>
    <property type="match status" value="1"/>
</dbReference>
<evidence type="ECO:0000259" key="8">
    <source>
        <dbReference type="PROSITE" id="PS50893"/>
    </source>
</evidence>
<dbReference type="GO" id="GO:0017004">
    <property type="term" value="P:cytochrome complex assembly"/>
    <property type="evidence" value="ECO:0007669"/>
    <property type="project" value="UniProtKB-KW"/>
</dbReference>
<evidence type="ECO:0000256" key="3">
    <source>
        <dbReference type="ARBA" id="ARBA00022741"/>
    </source>
</evidence>
<evidence type="ECO:0000313" key="9">
    <source>
        <dbReference type="EMBL" id="OLP60225.1"/>
    </source>
</evidence>
<dbReference type="PROSITE" id="PS00211">
    <property type="entry name" value="ABC_TRANSPORTER_1"/>
    <property type="match status" value="1"/>
</dbReference>
<dbReference type="AlphaFoldDB" id="A0A1Q9AXS9"/>
<dbReference type="InterPro" id="IPR017871">
    <property type="entry name" value="ABC_transporter-like_CS"/>
</dbReference>
<protein>
    <submittedName>
        <fullName evidence="9">Heme ABC exporter, ATP-binding protein CcmA</fullName>
    </submittedName>
</protein>
<evidence type="ECO:0000256" key="6">
    <source>
        <dbReference type="ARBA" id="ARBA00022967"/>
    </source>
</evidence>
<sequence length="241" mass="25355">MPLCLSVEGLAARRGDTLIFRDVSFSAGEGAVVIVTGANGSGKSTLLRIVAGLLRAEAGSIRVAGGDPQRPDAVDTRTETRRDLCHYLGHRNGLKTELTVFDNLAFWRSFATAPSRRHGLEIEAALEEVGLLALADLPVGVLSAGQQRRAALARLLVAWRPIWLLDEPTAALDAASDAMVSRMIARHAASAGIVLAATHLPLDLPQARALAMPGPPRREDVGGDDVVWLDAGQVDGPGAAP</sequence>
<feature type="domain" description="ABC transporter" evidence="8">
    <location>
        <begin position="5"/>
        <end position="240"/>
    </location>
</feature>
<dbReference type="NCBIfam" id="TIGR01189">
    <property type="entry name" value="ccmA"/>
    <property type="match status" value="1"/>
</dbReference>
<dbReference type="SMART" id="SM00382">
    <property type="entry name" value="AAA"/>
    <property type="match status" value="1"/>
</dbReference>
<dbReference type="InterPro" id="IPR027417">
    <property type="entry name" value="P-loop_NTPase"/>
</dbReference>
<keyword evidence="6" id="KW-1278">Translocase</keyword>
<dbReference type="Pfam" id="PF00005">
    <property type="entry name" value="ABC_tran"/>
    <property type="match status" value="1"/>
</dbReference>
<name>A0A1Q9AXS9_9HYPH</name>
<evidence type="ECO:0000256" key="5">
    <source>
        <dbReference type="ARBA" id="ARBA00022840"/>
    </source>
</evidence>
<evidence type="ECO:0000256" key="7">
    <source>
        <dbReference type="ARBA" id="ARBA00023136"/>
    </source>
</evidence>
<evidence type="ECO:0000313" key="10">
    <source>
        <dbReference type="Proteomes" id="UP000186364"/>
    </source>
</evidence>
<evidence type="ECO:0000256" key="4">
    <source>
        <dbReference type="ARBA" id="ARBA00022748"/>
    </source>
</evidence>
<evidence type="ECO:0000256" key="2">
    <source>
        <dbReference type="ARBA" id="ARBA00022448"/>
    </source>
</evidence>
<dbReference type="InterPro" id="IPR005895">
    <property type="entry name" value="ABC_transptr_haem_export_CcmA"/>
</dbReference>
<dbReference type="PANTHER" id="PTHR43499">
    <property type="entry name" value="ABC TRANSPORTER I FAMILY MEMBER 1"/>
    <property type="match status" value="1"/>
</dbReference>
<reference evidence="9 10" key="1">
    <citation type="submission" date="2016-09" db="EMBL/GenBank/DDBJ databases">
        <title>Rhizobium sp. nov., a novel species isolated from the rice rhizosphere.</title>
        <authorList>
            <person name="Zhao J."/>
            <person name="Zhang X."/>
        </authorList>
    </citation>
    <scope>NUCLEOTIDE SEQUENCE [LARGE SCALE GENOMIC DNA]</scope>
    <source>
        <strain evidence="9 10">1.7048</strain>
    </source>
</reference>
<organism evidence="9 10">
    <name type="scientific">Xaviernesmea oryzae</name>
    <dbReference type="NCBI Taxonomy" id="464029"/>
    <lineage>
        <taxon>Bacteria</taxon>
        <taxon>Pseudomonadati</taxon>
        <taxon>Pseudomonadota</taxon>
        <taxon>Alphaproteobacteria</taxon>
        <taxon>Hyphomicrobiales</taxon>
        <taxon>Rhizobiaceae</taxon>
        <taxon>Rhizobium/Agrobacterium group</taxon>
        <taxon>Xaviernesmea</taxon>
    </lineage>
</organism>
<keyword evidence="10" id="KW-1185">Reference proteome</keyword>
<dbReference type="PANTHER" id="PTHR43499:SF1">
    <property type="entry name" value="ABC TRANSPORTER I FAMILY MEMBER 1"/>
    <property type="match status" value="1"/>
</dbReference>
<dbReference type="RefSeq" id="WP_075627243.1">
    <property type="nucleotide sequence ID" value="NZ_FOAM01000001.1"/>
</dbReference>